<organism evidence="2 3">
    <name type="scientific">Trypanosoma vivax (strain Y486)</name>
    <dbReference type="NCBI Taxonomy" id="1055687"/>
    <lineage>
        <taxon>Eukaryota</taxon>
        <taxon>Discoba</taxon>
        <taxon>Euglenozoa</taxon>
        <taxon>Kinetoplastea</taxon>
        <taxon>Metakinetoplastina</taxon>
        <taxon>Trypanosomatida</taxon>
        <taxon>Trypanosomatidae</taxon>
        <taxon>Trypanosoma</taxon>
        <taxon>Duttonella</taxon>
    </lineage>
</organism>
<dbReference type="VEuPathDB" id="TriTrypDB:TvY486_0040880"/>
<evidence type="ECO:0008006" key="4">
    <source>
        <dbReference type="Google" id="ProtNLM"/>
    </source>
</evidence>
<evidence type="ECO:0000313" key="3">
    <source>
        <dbReference type="Proteomes" id="UP000009027"/>
    </source>
</evidence>
<keyword evidence="1" id="KW-0472">Membrane</keyword>
<keyword evidence="1" id="KW-0812">Transmembrane</keyword>
<name>F9WUC8_TRYVY</name>
<keyword evidence="3" id="KW-1185">Reference proteome</keyword>
<gene>
    <name evidence="2" type="ORF">TvY486_0040880</name>
</gene>
<dbReference type="EMBL" id="CAEX01007140">
    <property type="protein sequence ID" value="CCD21177.1"/>
    <property type="molecule type" value="Genomic_DNA"/>
</dbReference>
<evidence type="ECO:0000256" key="1">
    <source>
        <dbReference type="SAM" id="Phobius"/>
    </source>
</evidence>
<accession>F9WUC8</accession>
<reference evidence="2 3" key="1">
    <citation type="journal article" date="2012" name="Proc. Natl. Acad. Sci. U.S.A.">
        <title>Antigenic diversity is generated by distinct evolutionary mechanisms in African trypanosome species.</title>
        <authorList>
            <person name="Jackson A.P."/>
            <person name="Berry A."/>
            <person name="Aslett M."/>
            <person name="Allison H.C."/>
            <person name="Burton P."/>
            <person name="Vavrova-Anderson J."/>
            <person name="Brown R."/>
            <person name="Browne H."/>
            <person name="Corton N."/>
            <person name="Hauser H."/>
            <person name="Gamble J."/>
            <person name="Gilderthorp R."/>
            <person name="Marcello L."/>
            <person name="McQuillan J."/>
            <person name="Otto T.D."/>
            <person name="Quail M.A."/>
            <person name="Sanders M.J."/>
            <person name="van Tonder A."/>
            <person name="Ginger M.L."/>
            <person name="Field M.C."/>
            <person name="Barry J.D."/>
            <person name="Hertz-Fowler C."/>
            <person name="Berriman M."/>
        </authorList>
    </citation>
    <scope>NUCLEOTIDE SEQUENCE</scope>
    <source>
        <strain evidence="2 3">Y486</strain>
    </source>
</reference>
<protein>
    <recommendedName>
        <fullName evidence="4">Transmembrane protein</fullName>
    </recommendedName>
</protein>
<keyword evidence="1" id="KW-1133">Transmembrane helix</keyword>
<evidence type="ECO:0000313" key="2">
    <source>
        <dbReference type="EMBL" id="CCD21177.1"/>
    </source>
</evidence>
<dbReference type="AlphaFoldDB" id="F9WUC8"/>
<feature type="non-terminal residue" evidence="2">
    <location>
        <position position="378"/>
    </location>
</feature>
<sequence>MRVMLHLAPPYFPTRFTSVLVRLSPRCCRFPRSLPQKTLFFARFAFTALSSLFLCVSLFTRAAGRACPSFPMPLNALSASFAPLNPRPGLCARFLCQSPLTHFLPPPCSVQTARWLVVRLPPFCPGTRLRLRKDLRVPPCAKKSPEHTVNALFPPQFSSFRAVSPSPLSPSSVSFRRAFPPREIGLSNLPTPFPSNIRPSSLCWFLASAVSALLCGRLPLPVRPRVLCALRLIRCRRQPFRNSPSNASLCRSLCRIRRIPGPAPIFTSSLRFTPLFPPFFHAIHVCLAHSSFPRHCRPKTTQFSPRTDSLHSILHLTHPQPLRSHAPFDLRRPHSSSHSAFCTSFPRPGAFSPARSLVLKSRHQTCLYCLRCRHNTTP</sequence>
<proteinExistence type="predicted"/>
<dbReference type="Proteomes" id="UP000009027">
    <property type="component" value="Unassembled WGS sequence"/>
</dbReference>
<feature type="transmembrane region" description="Helical" evidence="1">
    <location>
        <begin position="39"/>
        <end position="59"/>
    </location>
</feature>